<comment type="caution">
    <text evidence="2">The sequence shown here is derived from an EMBL/GenBank/DDBJ whole genome shotgun (WGS) entry which is preliminary data.</text>
</comment>
<dbReference type="EMBL" id="JARQWQ010000026">
    <property type="protein sequence ID" value="KAK2563091.1"/>
    <property type="molecule type" value="Genomic_DNA"/>
</dbReference>
<evidence type="ECO:0000313" key="3">
    <source>
        <dbReference type="Proteomes" id="UP001249851"/>
    </source>
</evidence>
<reference evidence="2" key="2">
    <citation type="journal article" date="2023" name="Science">
        <title>Genomic signatures of disease resistance in endangered staghorn corals.</title>
        <authorList>
            <person name="Vollmer S.V."/>
            <person name="Selwyn J.D."/>
            <person name="Despard B.A."/>
            <person name="Roesel C.L."/>
        </authorList>
    </citation>
    <scope>NUCLEOTIDE SEQUENCE</scope>
    <source>
        <strain evidence="2">K2</strain>
    </source>
</reference>
<feature type="transmembrane region" description="Helical" evidence="1">
    <location>
        <begin position="15"/>
        <end position="37"/>
    </location>
</feature>
<dbReference type="AlphaFoldDB" id="A0AAD9QLD1"/>
<evidence type="ECO:0000256" key="1">
    <source>
        <dbReference type="SAM" id="Phobius"/>
    </source>
</evidence>
<dbReference type="Proteomes" id="UP001249851">
    <property type="component" value="Unassembled WGS sequence"/>
</dbReference>
<keyword evidence="3" id="KW-1185">Reference proteome</keyword>
<name>A0AAD9QLD1_ACRCE</name>
<sequence length="80" mass="9299">MFRRLRLLGCGTRRLTLSIALIIIFVIWFDSLSIYSFSTSKVEYKLNNYTADKNLFESQRIGVTGLKKSEREGTELGRYL</sequence>
<reference evidence="2" key="1">
    <citation type="journal article" date="2023" name="G3 (Bethesda)">
        <title>Whole genome assembly and annotation of the endangered Caribbean coral Acropora cervicornis.</title>
        <authorList>
            <person name="Selwyn J.D."/>
            <person name="Vollmer S.V."/>
        </authorList>
    </citation>
    <scope>NUCLEOTIDE SEQUENCE</scope>
    <source>
        <strain evidence="2">K2</strain>
    </source>
</reference>
<keyword evidence="1" id="KW-1133">Transmembrane helix</keyword>
<evidence type="ECO:0000313" key="2">
    <source>
        <dbReference type="EMBL" id="KAK2563091.1"/>
    </source>
</evidence>
<organism evidence="2 3">
    <name type="scientific">Acropora cervicornis</name>
    <name type="common">Staghorn coral</name>
    <dbReference type="NCBI Taxonomy" id="6130"/>
    <lineage>
        <taxon>Eukaryota</taxon>
        <taxon>Metazoa</taxon>
        <taxon>Cnidaria</taxon>
        <taxon>Anthozoa</taxon>
        <taxon>Hexacorallia</taxon>
        <taxon>Scleractinia</taxon>
        <taxon>Astrocoeniina</taxon>
        <taxon>Acroporidae</taxon>
        <taxon>Acropora</taxon>
    </lineage>
</organism>
<protein>
    <submittedName>
        <fullName evidence="2">Uncharacterized protein</fullName>
    </submittedName>
</protein>
<keyword evidence="1" id="KW-0812">Transmembrane</keyword>
<proteinExistence type="predicted"/>
<keyword evidence="1" id="KW-0472">Membrane</keyword>
<accession>A0AAD9QLD1</accession>
<gene>
    <name evidence="2" type="ORF">P5673_013429</name>
</gene>